<keyword evidence="4" id="KW-0472">Membrane</keyword>
<dbReference type="PANTHER" id="PTHR38776">
    <property type="entry name" value="MLTA-INTERACTING PROTEIN-RELATED"/>
    <property type="match status" value="1"/>
</dbReference>
<dbReference type="HOGENOM" id="CLU_062990_0_0_5"/>
<dbReference type="GO" id="GO:0009279">
    <property type="term" value="C:cell outer membrane"/>
    <property type="evidence" value="ECO:0007669"/>
    <property type="project" value="UniProtKB-SubCell"/>
</dbReference>
<dbReference type="PANTHER" id="PTHR38776:SF1">
    <property type="entry name" value="MLTA-INTERACTING PROTEIN-RELATED"/>
    <property type="match status" value="1"/>
</dbReference>
<evidence type="ECO:0000256" key="2">
    <source>
        <dbReference type="ARBA" id="ARBA00005722"/>
    </source>
</evidence>
<sequence>MKGGVVCAVLAGGFAVSDAHAQAALVDGPAAGETVVRKSVALGAAAIIQPKYEGSNEVEVIPIPMIIPSFVETEDTPDGIFKEVRQRITFRGLDEIRIRAFGGDHFQIGAVTGYITTRDQDDGDLLKGLGDVEGGLVLGAYTAYTLGAFTFDAAYIDKVTGESAGPQYRFGIETEKQLTDRLKAGVRVGTTFASAEYMQTYFGVTQAEANRSKAGLPVYKTDGGIKDVFVSVGGTYDISDRWVLKGGVNYSRLLDEAADSPVVQTPDQVSGTVGLAYRFYWDR</sequence>
<proteinExistence type="inferred from homology"/>
<organism evidence="6 7">
    <name type="scientific">Methyloceanibacter caenitepidi</name>
    <dbReference type="NCBI Taxonomy" id="1384459"/>
    <lineage>
        <taxon>Bacteria</taxon>
        <taxon>Pseudomonadati</taxon>
        <taxon>Pseudomonadota</taxon>
        <taxon>Alphaproteobacteria</taxon>
        <taxon>Hyphomicrobiales</taxon>
        <taxon>Hyphomicrobiaceae</taxon>
        <taxon>Methyloceanibacter</taxon>
    </lineage>
</organism>
<dbReference type="Proteomes" id="UP000031643">
    <property type="component" value="Chromosome"/>
</dbReference>
<dbReference type="KEGG" id="mcg:GL4_0382"/>
<keyword evidence="3" id="KW-0732">Signal</keyword>
<gene>
    <name evidence="6" type="ORF">GL4_0382</name>
</gene>
<evidence type="ECO:0000256" key="5">
    <source>
        <dbReference type="ARBA" id="ARBA00023237"/>
    </source>
</evidence>
<accession>A0A0A8JZ56</accession>
<evidence type="ECO:0000256" key="1">
    <source>
        <dbReference type="ARBA" id="ARBA00004442"/>
    </source>
</evidence>
<name>A0A0A8JZ56_9HYPH</name>
<comment type="similarity">
    <text evidence="2">Belongs to the MipA/OmpV family.</text>
</comment>
<dbReference type="SUPFAM" id="SSF56935">
    <property type="entry name" value="Porins"/>
    <property type="match status" value="1"/>
</dbReference>
<dbReference type="Pfam" id="PF06629">
    <property type="entry name" value="MipA"/>
    <property type="match status" value="1"/>
</dbReference>
<evidence type="ECO:0000256" key="3">
    <source>
        <dbReference type="ARBA" id="ARBA00022729"/>
    </source>
</evidence>
<keyword evidence="7" id="KW-1185">Reference proteome</keyword>
<dbReference type="AlphaFoldDB" id="A0A0A8JZ56"/>
<dbReference type="EMBL" id="AP014648">
    <property type="protein sequence ID" value="BAQ15850.1"/>
    <property type="molecule type" value="Genomic_DNA"/>
</dbReference>
<evidence type="ECO:0000313" key="7">
    <source>
        <dbReference type="Proteomes" id="UP000031643"/>
    </source>
</evidence>
<comment type="subcellular location">
    <subcellularLocation>
        <location evidence="1">Cell outer membrane</location>
    </subcellularLocation>
</comment>
<dbReference type="STRING" id="1384459.GL4_0382"/>
<keyword evidence="5" id="KW-0998">Cell outer membrane</keyword>
<evidence type="ECO:0000313" key="6">
    <source>
        <dbReference type="EMBL" id="BAQ15850.1"/>
    </source>
</evidence>
<evidence type="ECO:0000256" key="4">
    <source>
        <dbReference type="ARBA" id="ARBA00023136"/>
    </source>
</evidence>
<dbReference type="InterPro" id="IPR010583">
    <property type="entry name" value="MipA"/>
</dbReference>
<protein>
    <submittedName>
        <fullName evidence="6">Outer membrane protein V</fullName>
    </submittedName>
</protein>
<reference evidence="6 7" key="1">
    <citation type="submission" date="2014-09" db="EMBL/GenBank/DDBJ databases">
        <title>Genome sequencing of Methyloceanibacter caenitepidi Gela4.</title>
        <authorList>
            <person name="Takeuchi M."/>
            <person name="Susumu S."/>
            <person name="Kamagata Y."/>
            <person name="Oshima K."/>
            <person name="Hattori M."/>
            <person name="Iwasaki W."/>
        </authorList>
    </citation>
    <scope>NUCLEOTIDE SEQUENCE [LARGE SCALE GENOMIC DNA]</scope>
    <source>
        <strain evidence="6 7">Gela4</strain>
    </source>
</reference>